<feature type="transmembrane region" description="Helical" evidence="2">
    <location>
        <begin position="59"/>
        <end position="80"/>
    </location>
</feature>
<name>A0A2H3DW88_ARMGA</name>
<proteinExistence type="predicted"/>
<dbReference type="EMBL" id="KZ293648">
    <property type="protein sequence ID" value="PBK98320.1"/>
    <property type="molecule type" value="Genomic_DNA"/>
</dbReference>
<protein>
    <submittedName>
        <fullName evidence="3">Uncharacterized protein</fullName>
    </submittedName>
</protein>
<accession>A0A2H3DW88</accession>
<evidence type="ECO:0000256" key="1">
    <source>
        <dbReference type="SAM" id="MobiDB-lite"/>
    </source>
</evidence>
<evidence type="ECO:0000313" key="3">
    <source>
        <dbReference type="EMBL" id="PBK98320.1"/>
    </source>
</evidence>
<keyword evidence="4" id="KW-1185">Reference proteome</keyword>
<dbReference type="Proteomes" id="UP000217790">
    <property type="component" value="Unassembled WGS sequence"/>
</dbReference>
<feature type="region of interest" description="Disordered" evidence="1">
    <location>
        <begin position="117"/>
        <end position="147"/>
    </location>
</feature>
<evidence type="ECO:0000256" key="2">
    <source>
        <dbReference type="SAM" id="Phobius"/>
    </source>
</evidence>
<feature type="region of interest" description="Disordered" evidence="1">
    <location>
        <begin position="1"/>
        <end position="27"/>
    </location>
</feature>
<keyword evidence="2" id="KW-0472">Membrane</keyword>
<dbReference type="STRING" id="47427.A0A2H3DW88"/>
<dbReference type="OrthoDB" id="3153758at2759"/>
<gene>
    <name evidence="3" type="ORF">ARMGADRAFT_1008754</name>
</gene>
<keyword evidence="2" id="KW-1133">Transmembrane helix</keyword>
<keyword evidence="2" id="KW-0812">Transmembrane</keyword>
<dbReference type="InParanoid" id="A0A2H3DW88"/>
<organism evidence="3 4">
    <name type="scientific">Armillaria gallica</name>
    <name type="common">Bulbous honey fungus</name>
    <name type="synonym">Armillaria bulbosa</name>
    <dbReference type="NCBI Taxonomy" id="47427"/>
    <lineage>
        <taxon>Eukaryota</taxon>
        <taxon>Fungi</taxon>
        <taxon>Dikarya</taxon>
        <taxon>Basidiomycota</taxon>
        <taxon>Agaricomycotina</taxon>
        <taxon>Agaricomycetes</taxon>
        <taxon>Agaricomycetidae</taxon>
        <taxon>Agaricales</taxon>
        <taxon>Marasmiineae</taxon>
        <taxon>Physalacriaceae</taxon>
        <taxon>Armillaria</taxon>
    </lineage>
</organism>
<evidence type="ECO:0000313" key="4">
    <source>
        <dbReference type="Proteomes" id="UP000217790"/>
    </source>
</evidence>
<sequence>MSNSSRQPWSPPPPSYHTVPNEEADTEDTHFLSRHLPARYFPGLVNERTPLKRTPDKRWGWLQILAFILIAALLACHVISDYTNTHRTDFQDRMRRREDADRAKSIKDEDLRRKFAYQQEDRKRQAAHEEEDRNRKAKREKEERTIQARSIAVDHREEVVRAKEDAIQADEERRKRAELLWWDLTAEKRCIGYEKRMYHAELLNVTAREDAQKWCMRTSIDIHGITYDHPELCTHEVVDGAVKTIGHWTVNSNEPTCKTWWGNQRKKDCYGSHKRRVEAHMFNHQEPWDNWAEMCFSTPADFASLRFEHPDTCENRGRDGIIASWFINVDEKECP</sequence>
<dbReference type="AlphaFoldDB" id="A0A2H3DW88"/>
<reference evidence="4" key="1">
    <citation type="journal article" date="2017" name="Nat. Ecol. Evol.">
        <title>Genome expansion and lineage-specific genetic innovations in the forest pathogenic fungi Armillaria.</title>
        <authorList>
            <person name="Sipos G."/>
            <person name="Prasanna A.N."/>
            <person name="Walter M.C."/>
            <person name="O'Connor E."/>
            <person name="Balint B."/>
            <person name="Krizsan K."/>
            <person name="Kiss B."/>
            <person name="Hess J."/>
            <person name="Varga T."/>
            <person name="Slot J."/>
            <person name="Riley R."/>
            <person name="Boka B."/>
            <person name="Rigling D."/>
            <person name="Barry K."/>
            <person name="Lee J."/>
            <person name="Mihaltcheva S."/>
            <person name="LaButti K."/>
            <person name="Lipzen A."/>
            <person name="Waldron R."/>
            <person name="Moloney N.M."/>
            <person name="Sperisen C."/>
            <person name="Kredics L."/>
            <person name="Vagvoelgyi C."/>
            <person name="Patrignani A."/>
            <person name="Fitzpatrick D."/>
            <person name="Nagy I."/>
            <person name="Doyle S."/>
            <person name="Anderson J.B."/>
            <person name="Grigoriev I.V."/>
            <person name="Gueldener U."/>
            <person name="Muensterkoetter M."/>
            <person name="Nagy L.G."/>
        </authorList>
    </citation>
    <scope>NUCLEOTIDE SEQUENCE [LARGE SCALE GENOMIC DNA]</scope>
    <source>
        <strain evidence="4">Ar21-2</strain>
    </source>
</reference>